<evidence type="ECO:0000313" key="3">
    <source>
        <dbReference type="EnsemblMetazoa" id="AMIN001019-PA"/>
    </source>
</evidence>
<evidence type="ECO:0000313" key="4">
    <source>
        <dbReference type="Proteomes" id="UP000075920"/>
    </source>
</evidence>
<dbReference type="EnsemblMetazoa" id="AMIN001019-RA">
    <property type="protein sequence ID" value="AMIN001019-PA"/>
    <property type="gene ID" value="AMIN001019"/>
</dbReference>
<dbReference type="VEuPathDB" id="VectorBase:AMIN001019"/>
<organism evidence="3 4">
    <name type="scientific">Anopheles minimus</name>
    <dbReference type="NCBI Taxonomy" id="112268"/>
    <lineage>
        <taxon>Eukaryota</taxon>
        <taxon>Metazoa</taxon>
        <taxon>Ecdysozoa</taxon>
        <taxon>Arthropoda</taxon>
        <taxon>Hexapoda</taxon>
        <taxon>Insecta</taxon>
        <taxon>Pterygota</taxon>
        <taxon>Neoptera</taxon>
        <taxon>Endopterygota</taxon>
        <taxon>Diptera</taxon>
        <taxon>Nematocera</taxon>
        <taxon>Culicoidea</taxon>
        <taxon>Culicidae</taxon>
        <taxon>Anophelinae</taxon>
        <taxon>Anopheles</taxon>
    </lineage>
</organism>
<accession>A0A182VSH8</accession>
<dbReference type="AlphaFoldDB" id="A0A182VSH8"/>
<feature type="signal peptide" evidence="2">
    <location>
        <begin position="1"/>
        <end position="30"/>
    </location>
</feature>
<sequence>MATHRRSVSHYNALTAIVLLLPVCIAQLSGTSTDDSDTISQSSSGFGYELLRSQLDEVQASISQLQQTAERRKECEGLENNIATILNRLETIENGLKVYDSCDDVPSAGVWRIRNGIHISNVYCNKFS</sequence>
<evidence type="ECO:0000256" key="1">
    <source>
        <dbReference type="SAM" id="Coils"/>
    </source>
</evidence>
<reference evidence="4" key="1">
    <citation type="submission" date="2013-03" db="EMBL/GenBank/DDBJ databases">
        <title>The Genome Sequence of Anopheles minimus MINIMUS1.</title>
        <authorList>
            <consortium name="The Broad Institute Genomics Platform"/>
            <person name="Neafsey D.E."/>
            <person name="Walton C."/>
            <person name="Walker B."/>
            <person name="Young S.K."/>
            <person name="Zeng Q."/>
            <person name="Gargeya S."/>
            <person name="Fitzgerald M."/>
            <person name="Haas B."/>
            <person name="Abouelleil A."/>
            <person name="Allen A.W."/>
            <person name="Alvarado L."/>
            <person name="Arachchi H.M."/>
            <person name="Berlin A.M."/>
            <person name="Chapman S.B."/>
            <person name="Gainer-Dewar J."/>
            <person name="Goldberg J."/>
            <person name="Griggs A."/>
            <person name="Gujja S."/>
            <person name="Hansen M."/>
            <person name="Howarth C."/>
            <person name="Imamovic A."/>
            <person name="Ireland A."/>
            <person name="Larimer J."/>
            <person name="McCowan C."/>
            <person name="Murphy C."/>
            <person name="Pearson M."/>
            <person name="Poon T.W."/>
            <person name="Priest M."/>
            <person name="Roberts A."/>
            <person name="Saif S."/>
            <person name="Shea T."/>
            <person name="Sisk P."/>
            <person name="Sykes S."/>
            <person name="Wortman J."/>
            <person name="Nusbaum C."/>
            <person name="Birren B."/>
        </authorList>
    </citation>
    <scope>NUCLEOTIDE SEQUENCE [LARGE SCALE GENOMIC DNA]</scope>
    <source>
        <strain evidence="4">MINIMUS1</strain>
    </source>
</reference>
<protein>
    <submittedName>
        <fullName evidence="3">Uncharacterized protein</fullName>
    </submittedName>
</protein>
<proteinExistence type="predicted"/>
<feature type="chain" id="PRO_5008140297" evidence="2">
    <location>
        <begin position="31"/>
        <end position="128"/>
    </location>
</feature>
<dbReference type="Proteomes" id="UP000075920">
    <property type="component" value="Unassembled WGS sequence"/>
</dbReference>
<feature type="coiled-coil region" evidence="1">
    <location>
        <begin position="48"/>
        <end position="95"/>
    </location>
</feature>
<keyword evidence="2" id="KW-0732">Signal</keyword>
<name>A0A182VSH8_9DIPT</name>
<reference evidence="3" key="2">
    <citation type="submission" date="2020-05" db="UniProtKB">
        <authorList>
            <consortium name="EnsemblMetazoa"/>
        </authorList>
    </citation>
    <scope>IDENTIFICATION</scope>
    <source>
        <strain evidence="3">MINIMUS1</strain>
    </source>
</reference>
<keyword evidence="1" id="KW-0175">Coiled coil</keyword>
<evidence type="ECO:0000256" key="2">
    <source>
        <dbReference type="SAM" id="SignalP"/>
    </source>
</evidence>
<keyword evidence="4" id="KW-1185">Reference proteome</keyword>